<proteinExistence type="predicted"/>
<dbReference type="PANTHER" id="PTHR37364">
    <property type="entry name" value="COILED-COIL DOMAIN-CONTAINING PROTEIN 182"/>
    <property type="match status" value="1"/>
</dbReference>
<reference evidence="2" key="1">
    <citation type="submission" date="2022-12" db="EMBL/GenBank/DDBJ databases">
        <authorList>
            <person name="Alioto T."/>
            <person name="Alioto T."/>
            <person name="Gomez Garrido J."/>
        </authorList>
    </citation>
    <scope>NUCLEOTIDE SEQUENCE</scope>
</reference>
<gene>
    <name evidence="2" type="ORF">PODLI_1B024952</name>
</gene>
<dbReference type="EMBL" id="OX395141">
    <property type="protein sequence ID" value="CAI5794889.1"/>
    <property type="molecule type" value="Genomic_DNA"/>
</dbReference>
<evidence type="ECO:0000256" key="1">
    <source>
        <dbReference type="SAM" id="MobiDB-lite"/>
    </source>
</evidence>
<name>A0AA35PNR2_9SAUR</name>
<evidence type="ECO:0000313" key="3">
    <source>
        <dbReference type="Proteomes" id="UP001178461"/>
    </source>
</evidence>
<accession>A0AA35PNR2</accession>
<sequence>METWRSFELVGMESGRQSREHPSESPSGKTVLTGPTQSISACLLSTMTSAVCTQYALDLGRLCHDLKNTQEDMKNFQDKVTGTLVKLEGILGYLTELVARLETRIHNVEQRLRVEEDKGTARSKVLSFLLPRENDLRKRCTIMENMFFKKWTWLEEMVQKWTKDWRSPAQLQFAIRERGNRSLALELGSEDQTSTGSYEGLGWE</sequence>
<feature type="region of interest" description="Disordered" evidence="1">
    <location>
        <begin position="11"/>
        <end position="32"/>
    </location>
</feature>
<dbReference type="PANTHER" id="PTHR37364:SF1">
    <property type="entry name" value="COILED-COIL DOMAIN-CONTAINING PROTEIN 182"/>
    <property type="match status" value="1"/>
</dbReference>
<protein>
    <submittedName>
        <fullName evidence="2">Uncharacterized protein</fullName>
    </submittedName>
</protein>
<keyword evidence="3" id="KW-1185">Reference proteome</keyword>
<dbReference type="Proteomes" id="UP001178461">
    <property type="component" value="Chromosome 15"/>
</dbReference>
<dbReference type="InterPro" id="IPR031678">
    <property type="entry name" value="DUF4715"/>
</dbReference>
<evidence type="ECO:0000313" key="2">
    <source>
        <dbReference type="EMBL" id="CAI5794889.1"/>
    </source>
</evidence>
<dbReference type="AlphaFoldDB" id="A0AA35PNR2"/>
<dbReference type="Pfam" id="PF15835">
    <property type="entry name" value="DUF4715"/>
    <property type="match status" value="1"/>
</dbReference>
<organism evidence="2 3">
    <name type="scientific">Podarcis lilfordi</name>
    <name type="common">Lilford's wall lizard</name>
    <dbReference type="NCBI Taxonomy" id="74358"/>
    <lineage>
        <taxon>Eukaryota</taxon>
        <taxon>Metazoa</taxon>
        <taxon>Chordata</taxon>
        <taxon>Craniata</taxon>
        <taxon>Vertebrata</taxon>
        <taxon>Euteleostomi</taxon>
        <taxon>Lepidosauria</taxon>
        <taxon>Squamata</taxon>
        <taxon>Bifurcata</taxon>
        <taxon>Unidentata</taxon>
        <taxon>Episquamata</taxon>
        <taxon>Laterata</taxon>
        <taxon>Lacertibaenia</taxon>
        <taxon>Lacertidae</taxon>
        <taxon>Podarcis</taxon>
    </lineage>
</organism>